<dbReference type="EMBL" id="QTSX02005041">
    <property type="protein sequence ID" value="KAJ9061795.1"/>
    <property type="molecule type" value="Genomic_DNA"/>
</dbReference>
<protein>
    <submittedName>
        <fullName evidence="1">Uncharacterized protein</fullName>
    </submittedName>
</protein>
<dbReference type="Proteomes" id="UP001165960">
    <property type="component" value="Unassembled WGS sequence"/>
</dbReference>
<reference evidence="1" key="1">
    <citation type="submission" date="2022-04" db="EMBL/GenBank/DDBJ databases">
        <title>Genome of the entomopathogenic fungus Entomophthora muscae.</title>
        <authorList>
            <person name="Elya C."/>
            <person name="Lovett B.R."/>
            <person name="Lee E."/>
            <person name="Macias A.M."/>
            <person name="Hajek A.E."/>
            <person name="De Bivort B.L."/>
            <person name="Kasson M.T."/>
            <person name="De Fine Licht H.H."/>
            <person name="Stajich J.E."/>
        </authorList>
    </citation>
    <scope>NUCLEOTIDE SEQUENCE</scope>
    <source>
        <strain evidence="1">Berkeley</strain>
    </source>
</reference>
<organism evidence="1 2">
    <name type="scientific">Entomophthora muscae</name>
    <dbReference type="NCBI Taxonomy" id="34485"/>
    <lineage>
        <taxon>Eukaryota</taxon>
        <taxon>Fungi</taxon>
        <taxon>Fungi incertae sedis</taxon>
        <taxon>Zoopagomycota</taxon>
        <taxon>Entomophthoromycotina</taxon>
        <taxon>Entomophthoromycetes</taxon>
        <taxon>Entomophthorales</taxon>
        <taxon>Entomophthoraceae</taxon>
        <taxon>Entomophthora</taxon>
    </lineage>
</organism>
<keyword evidence="2" id="KW-1185">Reference proteome</keyword>
<proteinExistence type="predicted"/>
<gene>
    <name evidence="1" type="ORF">DSO57_1017037</name>
</gene>
<comment type="caution">
    <text evidence="1">The sequence shown here is derived from an EMBL/GenBank/DDBJ whole genome shotgun (WGS) entry which is preliminary data.</text>
</comment>
<evidence type="ECO:0000313" key="1">
    <source>
        <dbReference type="EMBL" id="KAJ9061795.1"/>
    </source>
</evidence>
<sequence>MSSRPLRSFEFRSARNIHPDHERLLKALSEPVLKWKRDVDFPINNREFKIPKWSKTDKRASFNDIIPPPLSKEPSSVKVEIETKVDHELKEAISKDSETNNFDDSMEVDNEITGSYETKEHLATSSEVEGFDDSMEDVYQDLSAQNSASSVKVDVSSGANQKISEPNNTFQEKSLVNSQPTCLQAPQVDMISNEVVKAFVGVEEVTFTSENNYQLAASQIQDSKVAMDDTNMKSSVDLTKEANEYTELPVSDDDCQIISDTTEQSFSLPMQNIQVISSSEVNILHASSEMCMDESVPTVSVNEKLETKAVTSSVAIPEDSQQAITEIPVPITIPLEHSQIPEDISVFVAEPKGNGQTTKEISASAITFLDQEPISNAMSVPDPILLDHRQTQEGLSTSIAVPIGKDQSLEAISDSVGDYHKAQSSKVEPISVPVQDKILPSADNSGLINPECKYLAAVEPAIVDNIPICSDQSTMNTSGNNSISEASANLPISGVSSSSSQQVLVQDTVAAKAAALIESKIVVDPSVPKEASSITNAPQNLE</sequence>
<evidence type="ECO:0000313" key="2">
    <source>
        <dbReference type="Proteomes" id="UP001165960"/>
    </source>
</evidence>
<name>A0ACC2SHI0_9FUNG</name>
<accession>A0ACC2SHI0</accession>